<evidence type="ECO:0000313" key="1">
    <source>
        <dbReference type="EMBL" id="EAR08877.1"/>
    </source>
</evidence>
<proteinExistence type="predicted"/>
<dbReference type="STRING" id="314283.MED297_04387"/>
<sequence>MVSHVRFYHSEPDAANLFYAPLQVIGSDVIPQANQKRGLASSASD</sequence>
<accession>A4BG82</accession>
<dbReference type="Proteomes" id="UP000005953">
    <property type="component" value="Unassembled WGS sequence"/>
</dbReference>
<dbReference type="AlphaFoldDB" id="A4BG82"/>
<dbReference type="EMBL" id="AAOE01000015">
    <property type="protein sequence ID" value="EAR08877.1"/>
    <property type="molecule type" value="Genomic_DNA"/>
</dbReference>
<evidence type="ECO:0000313" key="2">
    <source>
        <dbReference type="Proteomes" id="UP000005953"/>
    </source>
</evidence>
<gene>
    <name evidence="1" type="ORF">MED297_04387</name>
</gene>
<comment type="caution">
    <text evidence="1">The sequence shown here is derived from an EMBL/GenBank/DDBJ whole genome shotgun (WGS) entry which is preliminary data.</text>
</comment>
<reference evidence="1 2" key="1">
    <citation type="submission" date="2006-02" db="EMBL/GenBank/DDBJ databases">
        <authorList>
            <person name="Pinhassi J."/>
            <person name="Pedros-Alio C."/>
            <person name="Ferriera S."/>
            <person name="Johnson J."/>
            <person name="Kravitz S."/>
            <person name="Halpern A."/>
            <person name="Remington K."/>
            <person name="Beeson K."/>
            <person name="Tran B."/>
            <person name="Rogers Y.-H."/>
            <person name="Friedman R."/>
            <person name="Venter J.C."/>
        </authorList>
    </citation>
    <scope>NUCLEOTIDE SEQUENCE [LARGE SCALE GENOMIC DNA]</scope>
    <source>
        <strain evidence="1 2">MED297</strain>
    </source>
</reference>
<keyword evidence="2" id="KW-1185">Reference proteome</keyword>
<protein>
    <submittedName>
        <fullName evidence="1">Uncharacterized protein</fullName>
    </submittedName>
</protein>
<dbReference type="HOGENOM" id="CLU_3204385_0_0_6"/>
<organism evidence="1 2">
    <name type="scientific">Reinekea blandensis MED297</name>
    <dbReference type="NCBI Taxonomy" id="314283"/>
    <lineage>
        <taxon>Bacteria</taxon>
        <taxon>Pseudomonadati</taxon>
        <taxon>Pseudomonadota</taxon>
        <taxon>Gammaproteobacteria</taxon>
        <taxon>Oceanospirillales</taxon>
        <taxon>Saccharospirillaceae</taxon>
        <taxon>Reinekea</taxon>
    </lineage>
</organism>
<name>A4BG82_9GAMM</name>